<gene>
    <name evidence="1" type="ORF">BGCPKDLD_0870</name>
</gene>
<evidence type="ECO:0000313" key="2">
    <source>
        <dbReference type="Proteomes" id="UP001055093"/>
    </source>
</evidence>
<reference evidence="1" key="1">
    <citation type="journal article" date="2021" name="Front. Microbiol.">
        <title>Comprehensive Comparative Genomics and Phenotyping of Methylobacterium Species.</title>
        <authorList>
            <person name="Alessa O."/>
            <person name="Ogura Y."/>
            <person name="Fujitani Y."/>
            <person name="Takami H."/>
            <person name="Hayashi T."/>
            <person name="Sahin N."/>
            <person name="Tani A."/>
        </authorList>
    </citation>
    <scope>NUCLEOTIDE SEQUENCE</scope>
    <source>
        <strain evidence="1">DSM 14458</strain>
    </source>
</reference>
<accession>A0ABQ4UQ72</accession>
<evidence type="ECO:0000313" key="1">
    <source>
        <dbReference type="EMBL" id="GJE74301.1"/>
    </source>
</evidence>
<dbReference type="EMBL" id="BPRE01000002">
    <property type="protein sequence ID" value="GJE74301.1"/>
    <property type="molecule type" value="Genomic_DNA"/>
</dbReference>
<dbReference type="Proteomes" id="UP001055093">
    <property type="component" value="Unassembled WGS sequence"/>
</dbReference>
<dbReference type="RefSeq" id="WP_238307595.1">
    <property type="nucleotide sequence ID" value="NZ_BPRE01000002.1"/>
</dbReference>
<organism evidence="1 2">
    <name type="scientific">Methylorubrum suomiense</name>
    <dbReference type="NCBI Taxonomy" id="144191"/>
    <lineage>
        <taxon>Bacteria</taxon>
        <taxon>Pseudomonadati</taxon>
        <taxon>Pseudomonadota</taxon>
        <taxon>Alphaproteobacteria</taxon>
        <taxon>Hyphomicrobiales</taxon>
        <taxon>Methylobacteriaceae</taxon>
        <taxon>Methylorubrum</taxon>
    </lineage>
</organism>
<reference evidence="1" key="2">
    <citation type="submission" date="2021-08" db="EMBL/GenBank/DDBJ databases">
        <authorList>
            <person name="Tani A."/>
            <person name="Ola A."/>
            <person name="Ogura Y."/>
            <person name="Katsura K."/>
            <person name="Hayashi T."/>
        </authorList>
    </citation>
    <scope>NUCLEOTIDE SEQUENCE</scope>
    <source>
        <strain evidence="1">DSM 14458</strain>
    </source>
</reference>
<comment type="caution">
    <text evidence="1">The sequence shown here is derived from an EMBL/GenBank/DDBJ whole genome shotgun (WGS) entry which is preliminary data.</text>
</comment>
<name>A0ABQ4UQ72_9HYPH</name>
<proteinExistence type="predicted"/>
<protein>
    <submittedName>
        <fullName evidence="1">Uncharacterized protein</fullName>
    </submittedName>
</protein>
<sequence>MSHGTHGIDAIASRFVRPGKPGAPATLHRVTLTLARCPEHPDGSAGRGYEIVAPLSPDGRLDSVLWRDARDHCRVRRFWTGERDRHGRLVHRAGGDGGATWLIDYEDWTNEYDEPGYRLGTHAFIEGEYVSIRETGDEVYRTFTVARVDAAGVGGHP</sequence>
<keyword evidence="2" id="KW-1185">Reference proteome</keyword>